<evidence type="ECO:0000256" key="1">
    <source>
        <dbReference type="SAM" id="SignalP"/>
    </source>
</evidence>
<dbReference type="Proteomes" id="UP000799436">
    <property type="component" value="Unassembled WGS sequence"/>
</dbReference>
<reference evidence="3" key="1">
    <citation type="journal article" date="2020" name="Stud. Mycol.">
        <title>101 Dothideomycetes genomes: a test case for predicting lifestyles and emergence of pathogens.</title>
        <authorList>
            <person name="Haridas S."/>
            <person name="Albert R."/>
            <person name="Binder M."/>
            <person name="Bloem J."/>
            <person name="Labutti K."/>
            <person name="Salamov A."/>
            <person name="Andreopoulos B."/>
            <person name="Baker S."/>
            <person name="Barry K."/>
            <person name="Bills G."/>
            <person name="Bluhm B."/>
            <person name="Cannon C."/>
            <person name="Castanera R."/>
            <person name="Culley D."/>
            <person name="Daum C."/>
            <person name="Ezra D."/>
            <person name="Gonzalez J."/>
            <person name="Henrissat B."/>
            <person name="Kuo A."/>
            <person name="Liang C."/>
            <person name="Lipzen A."/>
            <person name="Lutzoni F."/>
            <person name="Magnuson J."/>
            <person name="Mondo S."/>
            <person name="Nolan M."/>
            <person name="Ohm R."/>
            <person name="Pangilinan J."/>
            <person name="Park H.-J."/>
            <person name="Ramirez L."/>
            <person name="Alfaro M."/>
            <person name="Sun H."/>
            <person name="Tritt A."/>
            <person name="Yoshinaga Y."/>
            <person name="Zwiers L.-H."/>
            <person name="Turgeon B."/>
            <person name="Goodwin S."/>
            <person name="Spatafora J."/>
            <person name="Crous P."/>
            <person name="Grigoriev I."/>
        </authorList>
    </citation>
    <scope>NUCLEOTIDE SEQUENCE</scope>
    <source>
        <strain evidence="3">CBS 116005</strain>
    </source>
</reference>
<proteinExistence type="predicted"/>
<organism evidence="3 4">
    <name type="scientific">Teratosphaeria nubilosa</name>
    <dbReference type="NCBI Taxonomy" id="161662"/>
    <lineage>
        <taxon>Eukaryota</taxon>
        <taxon>Fungi</taxon>
        <taxon>Dikarya</taxon>
        <taxon>Ascomycota</taxon>
        <taxon>Pezizomycotina</taxon>
        <taxon>Dothideomycetes</taxon>
        <taxon>Dothideomycetidae</taxon>
        <taxon>Mycosphaerellales</taxon>
        <taxon>Teratosphaeriaceae</taxon>
        <taxon>Teratosphaeria</taxon>
    </lineage>
</organism>
<protein>
    <recommendedName>
        <fullName evidence="2">Apple domain-containing protein</fullName>
    </recommendedName>
</protein>
<evidence type="ECO:0000313" key="3">
    <source>
        <dbReference type="EMBL" id="KAF2765235.1"/>
    </source>
</evidence>
<dbReference type="OrthoDB" id="3944336at2759"/>
<dbReference type="AlphaFoldDB" id="A0A6G1KX80"/>
<evidence type="ECO:0000259" key="2">
    <source>
        <dbReference type="PROSITE" id="PS50948"/>
    </source>
</evidence>
<dbReference type="EMBL" id="ML995897">
    <property type="protein sequence ID" value="KAF2765235.1"/>
    <property type="molecule type" value="Genomic_DNA"/>
</dbReference>
<accession>A0A6G1KX80</accession>
<dbReference type="PROSITE" id="PS50948">
    <property type="entry name" value="PAN"/>
    <property type="match status" value="1"/>
</dbReference>
<keyword evidence="1" id="KW-0732">Signal</keyword>
<feature type="signal peptide" evidence="1">
    <location>
        <begin position="1"/>
        <end position="20"/>
    </location>
</feature>
<dbReference type="Gene3D" id="3.50.4.10">
    <property type="entry name" value="Hepatocyte Growth Factor"/>
    <property type="match status" value="1"/>
</dbReference>
<evidence type="ECO:0000313" key="4">
    <source>
        <dbReference type="Proteomes" id="UP000799436"/>
    </source>
</evidence>
<feature type="chain" id="PRO_5026269726" description="Apple domain-containing protein" evidence="1">
    <location>
        <begin position="21"/>
        <end position="195"/>
    </location>
</feature>
<dbReference type="InterPro" id="IPR003609">
    <property type="entry name" value="Pan_app"/>
</dbReference>
<keyword evidence="4" id="KW-1185">Reference proteome</keyword>
<feature type="domain" description="Apple" evidence="2">
    <location>
        <begin position="46"/>
        <end position="120"/>
    </location>
</feature>
<gene>
    <name evidence="3" type="ORF">EJ03DRAFT_369727</name>
</gene>
<name>A0A6G1KX80_9PEZI</name>
<sequence length="195" mass="21402">MRPFATTWTSFVLAAGLAVAQNSFTCPAMDRYLVTDANGVSYVIGCSSDSTNGNFAQSSVSGSFNDCFSICDSTSGCTCFTYGGGYNGVGSGFCYLKNSNNYGSEAFVAENNNDYVAAIQTQYYTGTINVTRTTTAPGHRDQDRHLHATSIHGHGHIHLSHDLIFYLHNFLPDYLYNYPVCEYNHNRFVLDSDSH</sequence>